<dbReference type="Gene3D" id="1.10.530.10">
    <property type="match status" value="1"/>
</dbReference>
<evidence type="ECO:0000313" key="4">
    <source>
        <dbReference type="Proteomes" id="UP000002964"/>
    </source>
</evidence>
<dbReference type="PROSITE" id="PS00922">
    <property type="entry name" value="TRANSGLYCOSYLASE"/>
    <property type="match status" value="1"/>
</dbReference>
<dbReference type="GO" id="GO:0008933">
    <property type="term" value="F:peptidoglycan lytic transglycosylase activity"/>
    <property type="evidence" value="ECO:0007669"/>
    <property type="project" value="InterPro"/>
</dbReference>
<dbReference type="Pfam" id="PF01464">
    <property type="entry name" value="SLT"/>
    <property type="match status" value="1"/>
</dbReference>
<dbReference type="InterPro" id="IPR000189">
    <property type="entry name" value="Transglyc_AS"/>
</dbReference>
<dbReference type="GO" id="GO:0000270">
    <property type="term" value="P:peptidoglycan metabolic process"/>
    <property type="evidence" value="ECO:0007669"/>
    <property type="project" value="InterPro"/>
</dbReference>
<accession>H8YVR2</accession>
<evidence type="ECO:0000259" key="2">
    <source>
        <dbReference type="Pfam" id="PF01464"/>
    </source>
</evidence>
<dbReference type="InterPro" id="IPR023346">
    <property type="entry name" value="Lysozyme-like_dom_sf"/>
</dbReference>
<proteinExistence type="inferred from homology"/>
<name>H8YVR2_9GAMM</name>
<dbReference type="CDD" id="cd00254">
    <property type="entry name" value="LT-like"/>
    <property type="match status" value="1"/>
</dbReference>
<reference evidence="3 4" key="2">
    <citation type="submission" date="2011-11" db="EMBL/GenBank/DDBJ databases">
        <authorList>
            <consortium name="US DOE Joint Genome Institute"/>
            <person name="Lucas S."/>
            <person name="Han J."/>
            <person name="Lapidus A."/>
            <person name="Cheng J.-F."/>
            <person name="Goodwin L."/>
            <person name="Pitluck S."/>
            <person name="Peters L."/>
            <person name="Ovchinnikova G."/>
            <person name="Zhang X."/>
            <person name="Detter J.C."/>
            <person name="Han C."/>
            <person name="Tapia R."/>
            <person name="Land M."/>
            <person name="Hauser L."/>
            <person name="Kyrpides N."/>
            <person name="Ivanova N."/>
            <person name="Pagani I."/>
            <person name="Vogl K."/>
            <person name="Liu Z."/>
            <person name="Overmann J."/>
            <person name="Frigaard N.-U."/>
            <person name="Bryant D."/>
            <person name="Woyke T."/>
        </authorList>
    </citation>
    <scope>NUCLEOTIDE SEQUENCE [LARGE SCALE GENOMIC DNA]</scope>
    <source>
        <strain evidence="3 4">970</strain>
    </source>
</reference>
<dbReference type="InterPro" id="IPR008258">
    <property type="entry name" value="Transglycosylase_SLT_dom_1"/>
</dbReference>
<dbReference type="PANTHER" id="PTHR37423:SF2">
    <property type="entry name" value="MEMBRANE-BOUND LYTIC MUREIN TRANSGLYCOSYLASE C"/>
    <property type="match status" value="1"/>
</dbReference>
<protein>
    <submittedName>
        <fullName evidence="3">Soluble lytic murein transglycosylase-like protein</fullName>
    </submittedName>
</protein>
<keyword evidence="4" id="KW-1185">Reference proteome</keyword>
<dbReference type="HOGENOM" id="CLU_065765_5_0_6"/>
<dbReference type="SUPFAM" id="SSF53955">
    <property type="entry name" value="Lysozyme-like"/>
    <property type="match status" value="1"/>
</dbReference>
<reference evidence="4" key="1">
    <citation type="submission" date="2011-06" db="EMBL/GenBank/DDBJ databases">
        <authorList>
            <consortium name="US DOE Joint Genome Institute (JGI-PGF)"/>
            <person name="Lucas S."/>
            <person name="Han J."/>
            <person name="Lapidus A."/>
            <person name="Cheng J.-F."/>
            <person name="Goodwin L."/>
            <person name="Pitluck S."/>
            <person name="Peters L."/>
            <person name="Land M.L."/>
            <person name="Hauser L."/>
            <person name="Vogl K."/>
            <person name="Liu Z."/>
            <person name="Overmann J."/>
            <person name="Frigaard N.-U."/>
            <person name="Bryant D.A."/>
            <person name="Woyke T.J."/>
        </authorList>
    </citation>
    <scope>NUCLEOTIDE SEQUENCE [LARGE SCALE GENOMIC DNA]</scope>
    <source>
        <strain evidence="4">970</strain>
    </source>
</reference>
<dbReference type="eggNOG" id="COG0741">
    <property type="taxonomic scope" value="Bacteria"/>
</dbReference>
<gene>
    <name evidence="3" type="ORF">Thi970DRAFT_00139</name>
</gene>
<dbReference type="RefSeq" id="WP_009146625.1">
    <property type="nucleotide sequence ID" value="NZ_CP121471.1"/>
</dbReference>
<evidence type="ECO:0000256" key="1">
    <source>
        <dbReference type="ARBA" id="ARBA00007734"/>
    </source>
</evidence>
<dbReference type="AlphaFoldDB" id="H8YVR2"/>
<sequence>MAAVSLAVLLISPVFGMEHPLQELGFERSLNQWELRRIWQQQTKVAKPSPGNPQETAKRPVPQIRRISAVALLKTISGSMKTRRDRYVAIILSEAKRQRVDPNLVHAVIQAESAYRPNAKSPAGACGLMQLMPATARRFGVRDIWDPKQNIGGGVAYLRFLLDRFAGDIPLVLAAYNAGEGAVAKHGNKIPPYRETREYVSRVIAAMG</sequence>
<dbReference type="STRING" id="631362.Thi970DRAFT_00139"/>
<evidence type="ECO:0000313" key="3">
    <source>
        <dbReference type="EMBL" id="EIC24002.1"/>
    </source>
</evidence>
<comment type="similarity">
    <text evidence="1">Belongs to the transglycosylase Slt family.</text>
</comment>
<dbReference type="Proteomes" id="UP000002964">
    <property type="component" value="Unassembled WGS sequence"/>
</dbReference>
<organism evidence="3 4">
    <name type="scientific">Thiorhodovibrio frisius</name>
    <dbReference type="NCBI Taxonomy" id="631362"/>
    <lineage>
        <taxon>Bacteria</taxon>
        <taxon>Pseudomonadati</taxon>
        <taxon>Pseudomonadota</taxon>
        <taxon>Gammaproteobacteria</taxon>
        <taxon>Chromatiales</taxon>
        <taxon>Chromatiaceae</taxon>
        <taxon>Thiorhodovibrio</taxon>
    </lineage>
</organism>
<dbReference type="GO" id="GO:0016020">
    <property type="term" value="C:membrane"/>
    <property type="evidence" value="ECO:0007669"/>
    <property type="project" value="InterPro"/>
</dbReference>
<dbReference type="PANTHER" id="PTHR37423">
    <property type="entry name" value="SOLUBLE LYTIC MUREIN TRANSGLYCOSYLASE-RELATED"/>
    <property type="match status" value="1"/>
</dbReference>
<dbReference type="EMBL" id="JH603163">
    <property type="protein sequence ID" value="EIC24002.1"/>
    <property type="molecule type" value="Genomic_DNA"/>
</dbReference>
<feature type="domain" description="Transglycosylase SLT" evidence="2">
    <location>
        <begin position="91"/>
        <end position="188"/>
    </location>
</feature>